<name>A0A7X0MEG4_9HYPH</name>
<dbReference type="Pfam" id="PF01370">
    <property type="entry name" value="Epimerase"/>
    <property type="match status" value="1"/>
</dbReference>
<protein>
    <submittedName>
        <fullName evidence="2">Nucleoside-diphosphate-sugar epimerase</fullName>
    </submittedName>
</protein>
<accession>A0A7X0MEG4</accession>
<reference evidence="2 3" key="1">
    <citation type="submission" date="2020-08" db="EMBL/GenBank/DDBJ databases">
        <title>Genomic Encyclopedia of Type Strains, Phase IV (KMG-V): Genome sequencing to study the core and pangenomes of soil and plant-associated prokaryotes.</title>
        <authorList>
            <person name="Whitman W."/>
        </authorList>
    </citation>
    <scope>NUCLEOTIDE SEQUENCE [LARGE SCALE GENOMIC DNA]</scope>
    <source>
        <strain evidence="2 3">SEMIA 4060</strain>
    </source>
</reference>
<dbReference type="AlphaFoldDB" id="A0A7X0MEG4"/>
<dbReference type="RefSeq" id="WP_184708348.1">
    <property type="nucleotide sequence ID" value="NZ_JACHBG010000014.1"/>
</dbReference>
<organism evidence="2 3">
    <name type="scientific">Rhizobium lusitanum</name>
    <dbReference type="NCBI Taxonomy" id="293958"/>
    <lineage>
        <taxon>Bacteria</taxon>
        <taxon>Pseudomonadati</taxon>
        <taxon>Pseudomonadota</taxon>
        <taxon>Alphaproteobacteria</taxon>
        <taxon>Hyphomicrobiales</taxon>
        <taxon>Rhizobiaceae</taxon>
        <taxon>Rhizobium/Agrobacterium group</taxon>
        <taxon>Rhizobium</taxon>
    </lineage>
</organism>
<evidence type="ECO:0000313" key="3">
    <source>
        <dbReference type="Proteomes" id="UP000565576"/>
    </source>
</evidence>
<evidence type="ECO:0000313" key="2">
    <source>
        <dbReference type="EMBL" id="MBB6487446.1"/>
    </source>
</evidence>
<proteinExistence type="predicted"/>
<dbReference type="Gene3D" id="3.40.50.720">
    <property type="entry name" value="NAD(P)-binding Rossmann-like Domain"/>
    <property type="match status" value="1"/>
</dbReference>
<evidence type="ECO:0000259" key="1">
    <source>
        <dbReference type="Pfam" id="PF01370"/>
    </source>
</evidence>
<dbReference type="InterPro" id="IPR036291">
    <property type="entry name" value="NAD(P)-bd_dom_sf"/>
</dbReference>
<feature type="domain" description="NAD-dependent epimerase/dehydratase" evidence="1">
    <location>
        <begin position="3"/>
        <end position="161"/>
    </location>
</feature>
<comment type="caution">
    <text evidence="2">The sequence shown here is derived from an EMBL/GenBank/DDBJ whole genome shotgun (WGS) entry which is preliminary data.</text>
</comment>
<dbReference type="SUPFAM" id="SSF51735">
    <property type="entry name" value="NAD(P)-binding Rossmann-fold domains"/>
    <property type="match status" value="1"/>
</dbReference>
<dbReference type="EMBL" id="JACHBG010000014">
    <property type="protein sequence ID" value="MBB6487446.1"/>
    <property type="molecule type" value="Genomic_DNA"/>
</dbReference>
<dbReference type="InterPro" id="IPR001509">
    <property type="entry name" value="Epimerase_deHydtase"/>
</dbReference>
<dbReference type="Proteomes" id="UP000565576">
    <property type="component" value="Unassembled WGS sequence"/>
</dbReference>
<gene>
    <name evidence="2" type="ORF">GGD46_004749</name>
</gene>
<dbReference type="InterPro" id="IPR050177">
    <property type="entry name" value="Lipid_A_modif_metabolic_enz"/>
</dbReference>
<sequence>MRVVLTGSSGRLGRSIFNALAASHAVIGIDRSPFSTTHLLGDFTDGSILPEALKGADAIVHCAALHAPHVGVISDEEFQRVNVEGTRLLAEATVVAGIRRFVFTSTTALYGHAVIQGGCTWIDEQTEPQPKSIYHRTKLEAERLLETFASAELQIRVLRMSRSFPEPANVTATYRLHRGIDIRDVAEAHKAALTNNGNHFQRHIVSARTPFKPEDCKILATDAASVIRLRAPALAAEFGRRNWPLPTVIDRIYASASAGDVLGWQSRFGYDEVLAQLDRGSLEVLPAFSASSNRPE</sequence>
<dbReference type="PANTHER" id="PTHR43245">
    <property type="entry name" value="BIFUNCTIONAL POLYMYXIN RESISTANCE PROTEIN ARNA"/>
    <property type="match status" value="1"/>
</dbReference>
<dbReference type="PANTHER" id="PTHR43245:SF54">
    <property type="entry name" value="BLL0593 PROTEIN"/>
    <property type="match status" value="1"/>
</dbReference>